<evidence type="ECO:0000256" key="1">
    <source>
        <dbReference type="SAM" id="MobiDB-lite"/>
    </source>
</evidence>
<comment type="caution">
    <text evidence="2">The sequence shown here is derived from an EMBL/GenBank/DDBJ whole genome shotgun (WGS) entry which is preliminary data.</text>
</comment>
<reference evidence="2 3" key="1">
    <citation type="submission" date="2019-03" db="EMBL/GenBank/DDBJ databases">
        <title>First draft genome of Liparis tanakae, snailfish: a comprehensive survey of snailfish specific genes.</title>
        <authorList>
            <person name="Kim W."/>
            <person name="Song I."/>
            <person name="Jeong J.-H."/>
            <person name="Kim D."/>
            <person name="Kim S."/>
            <person name="Ryu S."/>
            <person name="Song J.Y."/>
            <person name="Lee S.K."/>
        </authorList>
    </citation>
    <scope>NUCLEOTIDE SEQUENCE [LARGE SCALE GENOMIC DNA]</scope>
    <source>
        <tissue evidence="2">Muscle</tissue>
    </source>
</reference>
<feature type="region of interest" description="Disordered" evidence="1">
    <location>
        <begin position="131"/>
        <end position="161"/>
    </location>
</feature>
<evidence type="ECO:0000313" key="3">
    <source>
        <dbReference type="Proteomes" id="UP000314294"/>
    </source>
</evidence>
<keyword evidence="3" id="KW-1185">Reference proteome</keyword>
<feature type="compositionally biased region" description="Polar residues" evidence="1">
    <location>
        <begin position="152"/>
        <end position="161"/>
    </location>
</feature>
<dbReference type="EMBL" id="SRLO01000012">
    <property type="protein sequence ID" value="TNN86994.1"/>
    <property type="molecule type" value="Genomic_DNA"/>
</dbReference>
<protein>
    <submittedName>
        <fullName evidence="2">Uncharacterized protein</fullName>
    </submittedName>
</protein>
<sequence length="205" mass="22418">MTEERLGAVISHQEVEGQLQFLQAINELFFSGGLGSQVEEVDVGFVLLVVLTHQQEDGGVARLIQDRLTHVDCGKREVLQLFLQEHNRGTSSNLTALSVTCRSISWVQILSFESRRTSFLTASSTVSQVRPGTELETEVPFRSPASLPCPSASDSSLSTAGPLSRTLAPSYHFEPLKSKTVNHTVVNQQSADGPVATRQIDMFPH</sequence>
<name>A0A4Z2JAX9_9TELE</name>
<proteinExistence type="predicted"/>
<evidence type="ECO:0000313" key="2">
    <source>
        <dbReference type="EMBL" id="TNN86994.1"/>
    </source>
</evidence>
<dbReference type="AlphaFoldDB" id="A0A4Z2JAX9"/>
<organism evidence="2 3">
    <name type="scientific">Liparis tanakae</name>
    <name type="common">Tanaka's snailfish</name>
    <dbReference type="NCBI Taxonomy" id="230148"/>
    <lineage>
        <taxon>Eukaryota</taxon>
        <taxon>Metazoa</taxon>
        <taxon>Chordata</taxon>
        <taxon>Craniata</taxon>
        <taxon>Vertebrata</taxon>
        <taxon>Euteleostomi</taxon>
        <taxon>Actinopterygii</taxon>
        <taxon>Neopterygii</taxon>
        <taxon>Teleostei</taxon>
        <taxon>Neoteleostei</taxon>
        <taxon>Acanthomorphata</taxon>
        <taxon>Eupercaria</taxon>
        <taxon>Perciformes</taxon>
        <taxon>Cottioidei</taxon>
        <taxon>Cottales</taxon>
        <taxon>Liparidae</taxon>
        <taxon>Liparis</taxon>
    </lineage>
</organism>
<accession>A0A4Z2JAX9</accession>
<dbReference type="Proteomes" id="UP000314294">
    <property type="component" value="Unassembled WGS sequence"/>
</dbReference>
<gene>
    <name evidence="2" type="ORF">EYF80_002749</name>
</gene>